<accession>A0A5Q2QH24</accession>
<protein>
    <submittedName>
        <fullName evidence="2">Copper resistance protein B</fullName>
    </submittedName>
</protein>
<dbReference type="RefSeq" id="WP_153714790.1">
    <property type="nucleotide sequence ID" value="NZ_CP045871.1"/>
</dbReference>
<dbReference type="GO" id="GO:0006878">
    <property type="term" value="P:intracellular copper ion homeostasis"/>
    <property type="evidence" value="ECO:0007669"/>
    <property type="project" value="InterPro"/>
</dbReference>
<dbReference type="GO" id="GO:0005507">
    <property type="term" value="F:copper ion binding"/>
    <property type="evidence" value="ECO:0007669"/>
    <property type="project" value="InterPro"/>
</dbReference>
<gene>
    <name evidence="2" type="ORF">GH975_06095</name>
</gene>
<proteinExistence type="predicted"/>
<reference evidence="2 3" key="1">
    <citation type="submission" date="2019-11" db="EMBL/GenBank/DDBJ databases">
        <authorList>
            <person name="Khan S.A."/>
            <person name="Jeon C.O."/>
            <person name="Chun B.H."/>
        </authorList>
    </citation>
    <scope>NUCLEOTIDE SEQUENCE [LARGE SCALE GENOMIC DNA]</scope>
    <source>
        <strain evidence="2 3">IMCC 1097</strain>
    </source>
</reference>
<sequence length="246" mass="27153">MKLLGVSLFFATTSASSVLSAAELIKDETDRNKSFITWGVQVEEFEYRYSDDDDELAVWNADLFYGTDELKVRLLSKGEYSLTEDKYEGLENQIVGQIPISSFFDAKAGVRFDSPNGPDRAYAVAGISGLAPQWFEVDANLFLSDEGNWSSSIDAEYEVLFTNYLVLTANLDATAAFNEDSEIGVGEGLVSTETGLRLSYDVVDRLFSPYIGVVYERKYGDSADLAVDEGNSTSNWLGVLGARFVF</sequence>
<dbReference type="KEGG" id="llp:GH975_06095"/>
<dbReference type="OrthoDB" id="9778934at2"/>
<dbReference type="Pfam" id="PF05275">
    <property type="entry name" value="CopB"/>
    <property type="match status" value="1"/>
</dbReference>
<feature type="chain" id="PRO_5024446736" evidence="1">
    <location>
        <begin position="22"/>
        <end position="246"/>
    </location>
</feature>
<dbReference type="InterPro" id="IPR007939">
    <property type="entry name" value="Cu-R_B_prcur"/>
</dbReference>
<dbReference type="Proteomes" id="UP000388235">
    <property type="component" value="Chromosome"/>
</dbReference>
<dbReference type="AlphaFoldDB" id="A0A5Q2QH24"/>
<keyword evidence="1" id="KW-0732">Signal</keyword>
<dbReference type="GO" id="GO:0009279">
    <property type="term" value="C:cell outer membrane"/>
    <property type="evidence" value="ECO:0007669"/>
    <property type="project" value="InterPro"/>
</dbReference>
<dbReference type="EMBL" id="CP045871">
    <property type="protein sequence ID" value="QGG81287.1"/>
    <property type="molecule type" value="Genomic_DNA"/>
</dbReference>
<evidence type="ECO:0000313" key="2">
    <source>
        <dbReference type="EMBL" id="QGG81287.1"/>
    </source>
</evidence>
<organism evidence="2 3">
    <name type="scientific">Litorivicinus lipolyticus</name>
    <dbReference type="NCBI Taxonomy" id="418701"/>
    <lineage>
        <taxon>Bacteria</taxon>
        <taxon>Pseudomonadati</taxon>
        <taxon>Pseudomonadota</taxon>
        <taxon>Gammaproteobacteria</taxon>
        <taxon>Oceanospirillales</taxon>
        <taxon>Litorivicinaceae</taxon>
        <taxon>Litorivicinus</taxon>
    </lineage>
</organism>
<keyword evidence="3" id="KW-1185">Reference proteome</keyword>
<feature type="signal peptide" evidence="1">
    <location>
        <begin position="1"/>
        <end position="21"/>
    </location>
</feature>
<name>A0A5Q2QH24_9GAMM</name>
<evidence type="ECO:0000313" key="3">
    <source>
        <dbReference type="Proteomes" id="UP000388235"/>
    </source>
</evidence>
<evidence type="ECO:0000256" key="1">
    <source>
        <dbReference type="SAM" id="SignalP"/>
    </source>
</evidence>